<dbReference type="EMBL" id="SPNV01000021">
    <property type="protein sequence ID" value="KAF5865337.1"/>
    <property type="molecule type" value="Genomic_DNA"/>
</dbReference>
<gene>
    <name evidence="2" type="ORF">ETB97_004548</name>
</gene>
<sequence length="158" mass="18141">MEAKRVILYAKDHDFPDPSFFQDVDKCVNSFLSLKGLAYEELAQGKHHYHIHPPNPDIPQRSPSFHIFIDLAIANRSSSGALEQDFPHEIYRVFLLDGGFKFGFHKDKRAAVNWIQKIRLFSDRTYPWGEGLKRNQSSINDHEQSGEGHPDTMAASME</sequence>
<keyword evidence="3" id="KW-1185">Reference proteome</keyword>
<feature type="compositionally biased region" description="Basic and acidic residues" evidence="1">
    <location>
        <begin position="140"/>
        <end position="150"/>
    </location>
</feature>
<dbReference type="Proteomes" id="UP000541154">
    <property type="component" value="Unassembled WGS sequence"/>
</dbReference>
<protein>
    <submittedName>
        <fullName evidence="2">Uncharacterized protein</fullName>
    </submittedName>
</protein>
<accession>A0A8H6EAB1</accession>
<evidence type="ECO:0000256" key="1">
    <source>
        <dbReference type="SAM" id="MobiDB-lite"/>
    </source>
</evidence>
<name>A0A8H6EAB1_PETAA</name>
<feature type="region of interest" description="Disordered" evidence="1">
    <location>
        <begin position="132"/>
        <end position="158"/>
    </location>
</feature>
<proteinExistence type="predicted"/>
<organism evidence="2 3">
    <name type="scientific">Petromyces alliaceus</name>
    <name type="common">Aspergillus alliaceus</name>
    <dbReference type="NCBI Taxonomy" id="209559"/>
    <lineage>
        <taxon>Eukaryota</taxon>
        <taxon>Fungi</taxon>
        <taxon>Dikarya</taxon>
        <taxon>Ascomycota</taxon>
        <taxon>Pezizomycotina</taxon>
        <taxon>Eurotiomycetes</taxon>
        <taxon>Eurotiomycetidae</taxon>
        <taxon>Eurotiales</taxon>
        <taxon>Aspergillaceae</taxon>
        <taxon>Aspergillus</taxon>
        <taxon>Aspergillus subgen. Circumdati</taxon>
    </lineage>
</organism>
<dbReference type="AlphaFoldDB" id="A0A8H6EAB1"/>
<evidence type="ECO:0000313" key="3">
    <source>
        <dbReference type="Proteomes" id="UP000541154"/>
    </source>
</evidence>
<evidence type="ECO:0000313" key="2">
    <source>
        <dbReference type="EMBL" id="KAF5865337.1"/>
    </source>
</evidence>
<comment type="caution">
    <text evidence="2">The sequence shown here is derived from an EMBL/GenBank/DDBJ whole genome shotgun (WGS) entry which is preliminary data.</text>
</comment>
<reference evidence="2 3" key="1">
    <citation type="submission" date="2019-04" db="EMBL/GenBank/DDBJ databases">
        <title>Aspergillus burnettii sp. nov., novel species from soil in southeast Queensland.</title>
        <authorList>
            <person name="Gilchrist C.L.M."/>
            <person name="Pitt J.I."/>
            <person name="Lange L."/>
            <person name="Lacey H.J."/>
            <person name="Vuong D."/>
            <person name="Midgley D.J."/>
            <person name="Greenfield P."/>
            <person name="Bradbury M."/>
            <person name="Lacey E."/>
            <person name="Busk P.K."/>
            <person name="Pilgaard B."/>
            <person name="Chooi Y.H."/>
            <person name="Piggott A.M."/>
        </authorList>
    </citation>
    <scope>NUCLEOTIDE SEQUENCE [LARGE SCALE GENOMIC DNA]</scope>
    <source>
        <strain evidence="2 3">FRR 5400</strain>
    </source>
</reference>